<protein>
    <submittedName>
        <fullName evidence="1">Uncharacterized protein</fullName>
    </submittedName>
</protein>
<evidence type="ECO:0000313" key="1">
    <source>
        <dbReference type="EMBL" id="PHT40396.1"/>
    </source>
</evidence>
<evidence type="ECO:0000313" key="2">
    <source>
        <dbReference type="Proteomes" id="UP000224567"/>
    </source>
</evidence>
<gene>
    <name evidence="1" type="ORF">CQW23_19250</name>
</gene>
<dbReference type="PANTHER" id="PTHR33022">
    <property type="entry name" value="DUF1985 DOMAIN-CONTAINING PROTEIN"/>
    <property type="match status" value="1"/>
</dbReference>
<dbReference type="Proteomes" id="UP000224567">
    <property type="component" value="Unassembled WGS sequence"/>
</dbReference>
<dbReference type="OrthoDB" id="1680482at2759"/>
<dbReference type="EMBL" id="MLFT02000008">
    <property type="protein sequence ID" value="PHT40396.1"/>
    <property type="molecule type" value="Genomic_DNA"/>
</dbReference>
<keyword evidence="2" id="KW-1185">Reference proteome</keyword>
<name>A0A2G2W594_CAPBA</name>
<reference evidence="2" key="2">
    <citation type="journal article" date="2017" name="J. Anim. Genet.">
        <title>Multiple reference genome sequences of hot pepper reveal the massive evolution of plant disease resistance genes by retroduplication.</title>
        <authorList>
            <person name="Kim S."/>
            <person name="Park J."/>
            <person name="Yeom S.-I."/>
            <person name="Kim Y.-M."/>
            <person name="Seo E."/>
            <person name="Kim K.-T."/>
            <person name="Kim M.-S."/>
            <person name="Lee J.M."/>
            <person name="Cheong K."/>
            <person name="Shin H.-S."/>
            <person name="Kim S.-B."/>
            <person name="Han K."/>
            <person name="Lee J."/>
            <person name="Park M."/>
            <person name="Lee H.-A."/>
            <person name="Lee H.-Y."/>
            <person name="Lee Y."/>
            <person name="Oh S."/>
            <person name="Lee J.H."/>
            <person name="Choi E."/>
            <person name="Choi E."/>
            <person name="Lee S.E."/>
            <person name="Jeon J."/>
            <person name="Kim H."/>
            <person name="Choi G."/>
            <person name="Song H."/>
            <person name="Lee J."/>
            <person name="Lee S.-C."/>
            <person name="Kwon J.-K."/>
            <person name="Lee H.-Y."/>
            <person name="Koo N."/>
            <person name="Hong Y."/>
            <person name="Kim R.W."/>
            <person name="Kang W.-H."/>
            <person name="Huh J.H."/>
            <person name="Kang B.-C."/>
            <person name="Yang T.-J."/>
            <person name="Lee Y.-H."/>
            <person name="Bennetzen J.L."/>
            <person name="Choi D."/>
        </authorList>
    </citation>
    <scope>NUCLEOTIDE SEQUENCE [LARGE SCALE GENOMIC DNA]</scope>
    <source>
        <strain evidence="2">cv. PBC81</strain>
    </source>
</reference>
<comment type="caution">
    <text evidence="1">The sequence shown here is derived from an EMBL/GenBank/DDBJ whole genome shotgun (WGS) entry which is preliminary data.</text>
</comment>
<accession>A0A2G2W594</accession>
<organism evidence="1 2">
    <name type="scientific">Capsicum baccatum</name>
    <name type="common">Peruvian pepper</name>
    <dbReference type="NCBI Taxonomy" id="33114"/>
    <lineage>
        <taxon>Eukaryota</taxon>
        <taxon>Viridiplantae</taxon>
        <taxon>Streptophyta</taxon>
        <taxon>Embryophyta</taxon>
        <taxon>Tracheophyta</taxon>
        <taxon>Spermatophyta</taxon>
        <taxon>Magnoliopsida</taxon>
        <taxon>eudicotyledons</taxon>
        <taxon>Gunneridae</taxon>
        <taxon>Pentapetalae</taxon>
        <taxon>asterids</taxon>
        <taxon>lamiids</taxon>
        <taxon>Solanales</taxon>
        <taxon>Solanaceae</taxon>
        <taxon>Solanoideae</taxon>
        <taxon>Capsiceae</taxon>
        <taxon>Capsicum</taxon>
    </lineage>
</organism>
<dbReference type="PANTHER" id="PTHR33022:SF13">
    <property type="entry name" value="UBIQUITIN-LIKE PROTEASE FAMILY PROFILE DOMAIN-CONTAINING PROTEIN"/>
    <property type="match status" value="1"/>
</dbReference>
<dbReference type="AlphaFoldDB" id="A0A2G2W594"/>
<reference evidence="1 2" key="1">
    <citation type="journal article" date="2017" name="Genome Biol.">
        <title>New reference genome sequences of hot pepper reveal the massive evolution of plant disease-resistance genes by retroduplication.</title>
        <authorList>
            <person name="Kim S."/>
            <person name="Park J."/>
            <person name="Yeom S.I."/>
            <person name="Kim Y.M."/>
            <person name="Seo E."/>
            <person name="Kim K.T."/>
            <person name="Kim M.S."/>
            <person name="Lee J.M."/>
            <person name="Cheong K."/>
            <person name="Shin H.S."/>
            <person name="Kim S.B."/>
            <person name="Han K."/>
            <person name="Lee J."/>
            <person name="Park M."/>
            <person name="Lee H.A."/>
            <person name="Lee H.Y."/>
            <person name="Lee Y."/>
            <person name="Oh S."/>
            <person name="Lee J.H."/>
            <person name="Choi E."/>
            <person name="Choi E."/>
            <person name="Lee S.E."/>
            <person name="Jeon J."/>
            <person name="Kim H."/>
            <person name="Choi G."/>
            <person name="Song H."/>
            <person name="Lee J."/>
            <person name="Lee S.C."/>
            <person name="Kwon J.K."/>
            <person name="Lee H.Y."/>
            <person name="Koo N."/>
            <person name="Hong Y."/>
            <person name="Kim R.W."/>
            <person name="Kang W.H."/>
            <person name="Huh J.H."/>
            <person name="Kang B.C."/>
            <person name="Yang T.J."/>
            <person name="Lee Y.H."/>
            <person name="Bennetzen J.L."/>
            <person name="Choi D."/>
        </authorList>
    </citation>
    <scope>NUCLEOTIDE SEQUENCE [LARGE SCALE GENOMIC DNA]</scope>
    <source>
        <strain evidence="2">cv. PBC81</strain>
    </source>
</reference>
<proteinExistence type="predicted"/>
<sequence length="107" mass="12382">MLSEIQKLAQILPTYLNMSDFLDHKVRTDWLTIEAYRDKMGYGLFIFSKRRNCSLFVAIYTEYLSDELQVPNDVLVAGLLCQGYTALLLKYEEAKAQKLYTSDSKDP</sequence>